<accession>A0A8S1GNP8</accession>
<sequence>MVSEEEMLWVLEKVSITRGWFSGRQKAMAVRRANEKNEKEVLGACRSAWHLAKLYIRGAVFVWTGGSSRLSDPSAQPKNISRTTS</sequence>
<comment type="caution">
    <text evidence="1">The sequence shown here is derived from an EMBL/GenBank/DDBJ whole genome shotgun (WGS) entry which is preliminary data.</text>
</comment>
<protein>
    <submittedName>
        <fullName evidence="1">Uncharacterized protein</fullName>
    </submittedName>
</protein>
<dbReference type="Proteomes" id="UP000835052">
    <property type="component" value="Unassembled WGS sequence"/>
</dbReference>
<evidence type="ECO:0000313" key="1">
    <source>
        <dbReference type="EMBL" id="CAD6184869.1"/>
    </source>
</evidence>
<reference evidence="1" key="1">
    <citation type="submission" date="2020-10" db="EMBL/GenBank/DDBJ databases">
        <authorList>
            <person name="Kikuchi T."/>
        </authorList>
    </citation>
    <scope>NUCLEOTIDE SEQUENCE</scope>
    <source>
        <strain evidence="1">NKZ352</strain>
    </source>
</reference>
<proteinExistence type="predicted"/>
<keyword evidence="2" id="KW-1185">Reference proteome</keyword>
<gene>
    <name evidence="1" type="ORF">CAUJ_LOCUS788</name>
</gene>
<dbReference type="AlphaFoldDB" id="A0A8S1GNP8"/>
<dbReference type="EMBL" id="CAJGYM010000001">
    <property type="protein sequence ID" value="CAD6184869.1"/>
    <property type="molecule type" value="Genomic_DNA"/>
</dbReference>
<evidence type="ECO:0000313" key="2">
    <source>
        <dbReference type="Proteomes" id="UP000835052"/>
    </source>
</evidence>
<organism evidence="1 2">
    <name type="scientific">Caenorhabditis auriculariae</name>
    <dbReference type="NCBI Taxonomy" id="2777116"/>
    <lineage>
        <taxon>Eukaryota</taxon>
        <taxon>Metazoa</taxon>
        <taxon>Ecdysozoa</taxon>
        <taxon>Nematoda</taxon>
        <taxon>Chromadorea</taxon>
        <taxon>Rhabditida</taxon>
        <taxon>Rhabditina</taxon>
        <taxon>Rhabditomorpha</taxon>
        <taxon>Rhabditoidea</taxon>
        <taxon>Rhabditidae</taxon>
        <taxon>Peloderinae</taxon>
        <taxon>Caenorhabditis</taxon>
    </lineage>
</organism>
<name>A0A8S1GNP8_9PELO</name>